<keyword evidence="2 5" id="KW-0812">Transmembrane</keyword>
<dbReference type="InterPro" id="IPR006153">
    <property type="entry name" value="Cation/H_exchanger_TM"/>
</dbReference>
<name>A0AAU9K4M8_9CILI</name>
<feature type="transmembrane region" description="Helical" evidence="5">
    <location>
        <begin position="108"/>
        <end position="131"/>
    </location>
</feature>
<evidence type="ECO:0000256" key="5">
    <source>
        <dbReference type="SAM" id="Phobius"/>
    </source>
</evidence>
<feature type="transmembrane region" description="Helical" evidence="5">
    <location>
        <begin position="327"/>
        <end position="350"/>
    </location>
</feature>
<dbReference type="Pfam" id="PF00999">
    <property type="entry name" value="Na_H_Exchanger"/>
    <property type="match status" value="1"/>
</dbReference>
<sequence length="496" mass="53022">MDSITSSIIAIALILAFSFAGGNLLSYLNQGFSVKSFRFKGFISKIPIPPLLGMILGGIIAGNLLHREISLLDPAWALQIRNISIAVILLKAGLGLDVQKLKASSGGILRLSIVPQAFEALIIALLSFLIFDLSWSFGFAMGFMIAAVSPAVLIPCLSELIRDGYGLGSGIPSILMAANSLDNVIAIALFGVLINIGLGGSGDSLIFGSNNTAYYASIGPLIAVGGIIAGIILGIFFFLLTKLNDWVKGIIIALVSYGLVYAASYLNISGLGYLGVVISSTFAAVKWGKDSTAKVARVITLIWKVFQYALFGLVGTTFYFPQLSGDTVGECCAIIIIGSFVRIVTAYYSVSWSKLANKEKAFVGIAWLPKATIQAALGGVLLAKAESDDKYDKYKEDGLIILTGSVFSILLTAPIGSILLTLFGPKLLQKSVNESKTNKEAFSPLQGSKAIQKIAPKPKGRRLSDDLSEDLEYARYYMSSEDMVRSDIESMRRNSL</sequence>
<feature type="transmembrane region" description="Helical" evidence="5">
    <location>
        <begin position="6"/>
        <end position="28"/>
    </location>
</feature>
<feature type="transmembrane region" description="Helical" evidence="5">
    <location>
        <begin position="246"/>
        <end position="264"/>
    </location>
</feature>
<feature type="transmembrane region" description="Helical" evidence="5">
    <location>
        <begin position="270"/>
        <end position="289"/>
    </location>
</feature>
<dbReference type="PANTHER" id="PTHR31102">
    <property type="match status" value="1"/>
</dbReference>
<feature type="domain" description="Cation/H+ exchanger transmembrane" evidence="6">
    <location>
        <begin position="43"/>
        <end position="390"/>
    </location>
</feature>
<proteinExistence type="predicted"/>
<evidence type="ECO:0000256" key="1">
    <source>
        <dbReference type="ARBA" id="ARBA00004141"/>
    </source>
</evidence>
<evidence type="ECO:0000313" key="7">
    <source>
        <dbReference type="EMBL" id="CAG9328928.1"/>
    </source>
</evidence>
<comment type="caution">
    <text evidence="7">The sequence shown here is derived from an EMBL/GenBank/DDBJ whole genome shotgun (WGS) entry which is preliminary data.</text>
</comment>
<dbReference type="GO" id="GO:1902600">
    <property type="term" value="P:proton transmembrane transport"/>
    <property type="evidence" value="ECO:0007669"/>
    <property type="project" value="InterPro"/>
</dbReference>
<comment type="subcellular location">
    <subcellularLocation>
        <location evidence="1">Membrane</location>
        <topology evidence="1">Multi-pass membrane protein</topology>
    </subcellularLocation>
</comment>
<gene>
    <name evidence="7" type="ORF">BSTOLATCC_MIC46909</name>
</gene>
<feature type="transmembrane region" description="Helical" evidence="5">
    <location>
        <begin position="362"/>
        <end position="383"/>
    </location>
</feature>
<dbReference type="EMBL" id="CAJZBQ010000046">
    <property type="protein sequence ID" value="CAG9328928.1"/>
    <property type="molecule type" value="Genomic_DNA"/>
</dbReference>
<evidence type="ECO:0000256" key="4">
    <source>
        <dbReference type="ARBA" id="ARBA00023136"/>
    </source>
</evidence>
<feature type="transmembrane region" description="Helical" evidence="5">
    <location>
        <begin position="137"/>
        <end position="161"/>
    </location>
</feature>
<evidence type="ECO:0000259" key="6">
    <source>
        <dbReference type="Pfam" id="PF00999"/>
    </source>
</evidence>
<evidence type="ECO:0000256" key="2">
    <source>
        <dbReference type="ARBA" id="ARBA00022692"/>
    </source>
</evidence>
<feature type="transmembrane region" description="Helical" evidence="5">
    <location>
        <begin position="398"/>
        <end position="423"/>
    </location>
</feature>
<dbReference type="GO" id="GO:0016020">
    <property type="term" value="C:membrane"/>
    <property type="evidence" value="ECO:0007669"/>
    <property type="project" value="UniProtKB-SubCell"/>
</dbReference>
<evidence type="ECO:0000256" key="3">
    <source>
        <dbReference type="ARBA" id="ARBA00022989"/>
    </source>
</evidence>
<dbReference type="AlphaFoldDB" id="A0AAU9K4M8"/>
<evidence type="ECO:0000313" key="8">
    <source>
        <dbReference type="Proteomes" id="UP001162131"/>
    </source>
</evidence>
<feature type="transmembrane region" description="Helical" evidence="5">
    <location>
        <begin position="214"/>
        <end position="239"/>
    </location>
</feature>
<dbReference type="Proteomes" id="UP001162131">
    <property type="component" value="Unassembled WGS sequence"/>
</dbReference>
<keyword evidence="8" id="KW-1185">Reference proteome</keyword>
<feature type="transmembrane region" description="Helical" evidence="5">
    <location>
        <begin position="301"/>
        <end position="321"/>
    </location>
</feature>
<reference evidence="7" key="1">
    <citation type="submission" date="2021-09" db="EMBL/GenBank/DDBJ databases">
        <authorList>
            <consortium name="AG Swart"/>
            <person name="Singh M."/>
            <person name="Singh A."/>
            <person name="Seah K."/>
            <person name="Emmerich C."/>
        </authorList>
    </citation>
    <scope>NUCLEOTIDE SEQUENCE</scope>
    <source>
        <strain evidence="7">ATCC30299</strain>
    </source>
</reference>
<organism evidence="7 8">
    <name type="scientific">Blepharisma stoltei</name>
    <dbReference type="NCBI Taxonomy" id="1481888"/>
    <lineage>
        <taxon>Eukaryota</taxon>
        <taxon>Sar</taxon>
        <taxon>Alveolata</taxon>
        <taxon>Ciliophora</taxon>
        <taxon>Postciliodesmatophora</taxon>
        <taxon>Heterotrichea</taxon>
        <taxon>Heterotrichida</taxon>
        <taxon>Blepharismidae</taxon>
        <taxon>Blepharisma</taxon>
    </lineage>
</organism>
<feature type="transmembrane region" description="Helical" evidence="5">
    <location>
        <begin position="48"/>
        <end position="66"/>
    </location>
</feature>
<feature type="transmembrane region" description="Helical" evidence="5">
    <location>
        <begin position="78"/>
        <end position="96"/>
    </location>
</feature>
<keyword evidence="4 5" id="KW-0472">Membrane</keyword>
<dbReference type="InterPro" id="IPR051843">
    <property type="entry name" value="CPA1_transporter"/>
</dbReference>
<dbReference type="PANTHER" id="PTHR31102:SF1">
    <property type="entry name" value="CATION_H+ EXCHANGER DOMAIN-CONTAINING PROTEIN"/>
    <property type="match status" value="1"/>
</dbReference>
<dbReference type="GO" id="GO:0015297">
    <property type="term" value="F:antiporter activity"/>
    <property type="evidence" value="ECO:0007669"/>
    <property type="project" value="InterPro"/>
</dbReference>
<protein>
    <recommendedName>
        <fullName evidence="6">Cation/H+ exchanger transmembrane domain-containing protein</fullName>
    </recommendedName>
</protein>
<accession>A0AAU9K4M8</accession>
<keyword evidence="3 5" id="KW-1133">Transmembrane helix</keyword>